<dbReference type="GO" id="GO:0000776">
    <property type="term" value="C:kinetochore"/>
    <property type="evidence" value="ECO:0007669"/>
    <property type="project" value="UniProtKB-KW"/>
</dbReference>
<dbReference type="PANTHER" id="PTHR14030:SF4">
    <property type="entry name" value="BUB1 KINASE, ISOFORM A-RELATED"/>
    <property type="match status" value="1"/>
</dbReference>
<organism evidence="8 9">
    <name type="scientific">Fistulina hepatica ATCC 64428</name>
    <dbReference type="NCBI Taxonomy" id="1128425"/>
    <lineage>
        <taxon>Eukaryota</taxon>
        <taxon>Fungi</taxon>
        <taxon>Dikarya</taxon>
        <taxon>Basidiomycota</taxon>
        <taxon>Agaricomycotina</taxon>
        <taxon>Agaricomycetes</taxon>
        <taxon>Agaricomycetidae</taxon>
        <taxon>Agaricales</taxon>
        <taxon>Fistulinaceae</taxon>
        <taxon>Fistulina</taxon>
    </lineage>
</organism>
<evidence type="ECO:0000256" key="4">
    <source>
        <dbReference type="ARBA" id="ARBA00023328"/>
    </source>
</evidence>
<dbReference type="InterPro" id="IPR008271">
    <property type="entry name" value="Ser/Thr_kinase_AS"/>
</dbReference>
<dbReference type="InterPro" id="IPR011009">
    <property type="entry name" value="Kinase-like_dom_sf"/>
</dbReference>
<feature type="region of interest" description="Disordered" evidence="5">
    <location>
        <begin position="391"/>
        <end position="527"/>
    </location>
</feature>
<dbReference type="Pfam" id="PF00069">
    <property type="entry name" value="Pkinase"/>
    <property type="match status" value="1"/>
</dbReference>
<proteinExistence type="predicted"/>
<dbReference type="EMBL" id="KN881646">
    <property type="protein sequence ID" value="KIY52037.1"/>
    <property type="molecule type" value="Genomic_DNA"/>
</dbReference>
<evidence type="ECO:0000256" key="5">
    <source>
        <dbReference type="SAM" id="MobiDB-lite"/>
    </source>
</evidence>
<dbReference type="GO" id="GO:0007094">
    <property type="term" value="P:mitotic spindle assembly checkpoint signaling"/>
    <property type="evidence" value="ECO:0007669"/>
    <property type="project" value="InterPro"/>
</dbReference>
<dbReference type="InterPro" id="IPR015661">
    <property type="entry name" value="Bub1/Mad3"/>
</dbReference>
<dbReference type="GO" id="GO:0005524">
    <property type="term" value="F:ATP binding"/>
    <property type="evidence" value="ECO:0007669"/>
    <property type="project" value="InterPro"/>
</dbReference>
<feature type="domain" description="BUB1 N-terminal" evidence="7">
    <location>
        <begin position="19"/>
        <end position="183"/>
    </location>
</feature>
<name>A0A0D7AKB2_9AGAR</name>
<accession>A0A0D7AKB2</accession>
<feature type="compositionally biased region" description="Basic and acidic residues" evidence="5">
    <location>
        <begin position="404"/>
        <end position="421"/>
    </location>
</feature>
<protein>
    <recommendedName>
        <fullName evidence="10">Kinase-like protein</fullName>
    </recommendedName>
</protein>
<dbReference type="SMART" id="SM00777">
    <property type="entry name" value="Mad3_BUB1_I"/>
    <property type="match status" value="1"/>
</dbReference>
<reference evidence="8 9" key="1">
    <citation type="journal article" date="2015" name="Fungal Genet. Biol.">
        <title>Evolution of novel wood decay mechanisms in Agaricales revealed by the genome sequences of Fistulina hepatica and Cylindrobasidium torrendii.</title>
        <authorList>
            <person name="Floudas D."/>
            <person name="Held B.W."/>
            <person name="Riley R."/>
            <person name="Nagy L.G."/>
            <person name="Koehler G."/>
            <person name="Ransdell A.S."/>
            <person name="Younus H."/>
            <person name="Chow J."/>
            <person name="Chiniquy J."/>
            <person name="Lipzen A."/>
            <person name="Tritt A."/>
            <person name="Sun H."/>
            <person name="Haridas S."/>
            <person name="LaButti K."/>
            <person name="Ohm R.A."/>
            <person name="Kues U."/>
            <person name="Blanchette R.A."/>
            <person name="Grigoriev I.V."/>
            <person name="Minto R.E."/>
            <person name="Hibbett D.S."/>
        </authorList>
    </citation>
    <scope>NUCLEOTIDE SEQUENCE [LARGE SCALE GENOMIC DNA]</scope>
    <source>
        <strain evidence="8 9">ATCC 64428</strain>
    </source>
</reference>
<keyword evidence="3" id="KW-0995">Kinetochore</keyword>
<evidence type="ECO:0000313" key="8">
    <source>
        <dbReference type="EMBL" id="KIY52037.1"/>
    </source>
</evidence>
<feature type="compositionally biased region" description="Basic residues" evidence="5">
    <location>
        <begin position="191"/>
        <end position="201"/>
    </location>
</feature>
<feature type="compositionally biased region" description="Low complexity" evidence="5">
    <location>
        <begin position="391"/>
        <end position="400"/>
    </location>
</feature>
<keyword evidence="9" id="KW-1185">Reference proteome</keyword>
<dbReference type="Gene3D" id="1.25.40.430">
    <property type="match status" value="1"/>
</dbReference>
<feature type="region of interest" description="Disordered" evidence="5">
    <location>
        <begin position="161"/>
        <end position="212"/>
    </location>
</feature>
<dbReference type="InterPro" id="IPR000719">
    <property type="entry name" value="Prot_kinase_dom"/>
</dbReference>
<dbReference type="Proteomes" id="UP000054144">
    <property type="component" value="Unassembled WGS sequence"/>
</dbReference>
<feature type="compositionally biased region" description="Polar residues" evidence="5">
    <location>
        <begin position="422"/>
        <end position="448"/>
    </location>
</feature>
<dbReference type="AlphaFoldDB" id="A0A0D7AKB2"/>
<feature type="compositionally biased region" description="Polar residues" evidence="5">
    <location>
        <begin position="162"/>
        <end position="173"/>
    </location>
</feature>
<keyword evidence="2" id="KW-0158">Chromosome</keyword>
<dbReference type="PANTHER" id="PTHR14030">
    <property type="entry name" value="MITOTIC CHECKPOINT SERINE/THREONINE-PROTEIN KINASE BUB1"/>
    <property type="match status" value="1"/>
</dbReference>
<evidence type="ECO:0000256" key="1">
    <source>
        <dbReference type="ARBA" id="ARBA00004629"/>
    </source>
</evidence>
<dbReference type="OrthoDB" id="248495at2759"/>
<evidence type="ECO:0000313" key="9">
    <source>
        <dbReference type="Proteomes" id="UP000054144"/>
    </source>
</evidence>
<evidence type="ECO:0000256" key="3">
    <source>
        <dbReference type="ARBA" id="ARBA00022838"/>
    </source>
</evidence>
<dbReference type="PROSITE" id="PS00108">
    <property type="entry name" value="PROTEIN_KINASE_ST"/>
    <property type="match status" value="1"/>
</dbReference>
<evidence type="ECO:0000259" key="7">
    <source>
        <dbReference type="PROSITE" id="PS51489"/>
    </source>
</evidence>
<feature type="compositionally biased region" description="Basic and acidic residues" evidence="5">
    <location>
        <begin position="626"/>
        <end position="644"/>
    </location>
</feature>
<dbReference type="GO" id="GO:0004672">
    <property type="term" value="F:protein kinase activity"/>
    <property type="evidence" value="ECO:0007669"/>
    <property type="project" value="InterPro"/>
</dbReference>
<evidence type="ECO:0008006" key="10">
    <source>
        <dbReference type="Google" id="ProtNLM"/>
    </source>
</evidence>
<keyword evidence="4" id="KW-0137">Centromere</keyword>
<dbReference type="InterPro" id="IPR013212">
    <property type="entry name" value="Mad3/Bub1_I"/>
</dbReference>
<dbReference type="SMART" id="SM00220">
    <property type="entry name" value="S_TKc"/>
    <property type="match status" value="1"/>
</dbReference>
<evidence type="ECO:0000256" key="2">
    <source>
        <dbReference type="ARBA" id="ARBA00022454"/>
    </source>
</evidence>
<feature type="domain" description="Protein kinase" evidence="6">
    <location>
        <begin position="852"/>
        <end position="1164"/>
    </location>
</feature>
<dbReference type="PROSITE" id="PS51489">
    <property type="entry name" value="BUB1_N"/>
    <property type="match status" value="1"/>
</dbReference>
<evidence type="ECO:0000259" key="6">
    <source>
        <dbReference type="PROSITE" id="PS50011"/>
    </source>
</evidence>
<sequence>SSALVTVGMDAFRTEKQKFKACLAAAQDSDDPLAAYDDFVRWTMEKYAKDDPNSGLRELLEEAVQSFKKDNIYKTDIRYFRLCVLYAHQLDAVPAIKFYDSLLTANIATCFAGLYQEYGDVLEKHGRHAEAVYRKGIRRQTRGAERLKARYKEFRTKYAGNAKSNAARSTSKSSPDRPPQPAPPASTTSQRPRRSHDRRSSHPPSGTVPVRSTAAERYAVMLAPPASGKRPEEFCFDFSLLYTPEGGEFSIQEARARSMGLLNKRWGPPSNELTHAEWLDESTGATSAYMFSSASPRSAPVNPNDNDLRARPTHLRVPPIGAEPTVTINTKEALADVFGMYNSPEKTTRIAQGSKHAPLDKVDTIVPYMASKPQPKPVMNGFQVFVDESSAVPTPSVPASFRPFVDEPSSRSENAFQDHTRSVSAGEQHSNENPTSRPHSRAASNNENRALRPKTPLEGKKLPLTKDESDSLSPQTPQGAVFTSNVFTPLPLREAHTDDHGQPLQRPKGPLHERARSYHDGDRQDGEKAVPLFKPLLDEADMQTPFRVFSRPPTPTSAVPAFRPFRDETPTAPASAFIPFRDEQPKSAPPAPTFTPFRDGPSSEPVPTPTFTPFRDALPRSAFTPFKDEPAQDPEPPRSTRSDEEAPSVEVAAMDDYSGDFQDDVEVEVPDDDEGVDEDLYVDGYAYGNEQYNRCGAVTVMTPITERTLEFSMSRSMEGNGVDGDGLDRVTETEEHSMLDELCIKNIRSATDNLHLSDLDHDEQTPQDTRTHKLVASLLQSFRPPNPCNPFDPPIVRDLLAQVHSDPYFYDLSAQTSGHFDGLQRYAKAQRKSGGGADVAGLYALSLEGQRFTVLAKLGEGGFGAVFKAQDRGMQIEGMDDDEDDDFDFDMDEENASMVALKVVRPRNLWEYHVLRRMHSAAPPAICRSIVAPRALYAFGDESFLVLDLLPHGTLLDLVNRASDAGISQNGACLDELLVFFYTIELLRLIEALHRVGFIHGDLKIDNCLLRIEDVPGGATAWTSVYSPSGSGGWACKGLKLIDFGRTIDTRLFPEGQRFVAEWETDDRDAPEIREGTPWTYETDYHGLASIVYCMFFGKYMQTSVTTTESGRRRIATSMKRYWQKEIWDRVFDILLNPKLIRPDGELPLCDEIRDLRENMEMWLQANCNRTGGTLKGLLKKVELSCL</sequence>
<dbReference type="GO" id="GO:0051754">
    <property type="term" value="P:meiotic sister chromatid cohesion, centromeric"/>
    <property type="evidence" value="ECO:0007669"/>
    <property type="project" value="TreeGrafter"/>
</dbReference>
<feature type="compositionally biased region" description="Polar residues" evidence="5">
    <location>
        <begin position="471"/>
        <end position="487"/>
    </location>
</feature>
<dbReference type="PROSITE" id="PS50011">
    <property type="entry name" value="PROTEIN_KINASE_DOM"/>
    <property type="match status" value="1"/>
</dbReference>
<feature type="region of interest" description="Disordered" evidence="5">
    <location>
        <begin position="546"/>
        <end position="647"/>
    </location>
</feature>
<dbReference type="SUPFAM" id="SSF56112">
    <property type="entry name" value="Protein kinase-like (PK-like)"/>
    <property type="match status" value="1"/>
</dbReference>
<comment type="subcellular location">
    <subcellularLocation>
        <location evidence="1">Chromosome</location>
        <location evidence="1">Centromere</location>
        <location evidence="1">Kinetochore</location>
    </subcellularLocation>
</comment>
<dbReference type="GO" id="GO:0032991">
    <property type="term" value="C:protein-containing complex"/>
    <property type="evidence" value="ECO:0007669"/>
    <property type="project" value="UniProtKB-ARBA"/>
</dbReference>
<feature type="compositionally biased region" description="Basic and acidic residues" evidence="5">
    <location>
        <begin position="455"/>
        <end position="469"/>
    </location>
</feature>
<gene>
    <name evidence="8" type="ORF">FISHEDRAFT_36049</name>
</gene>
<feature type="compositionally biased region" description="Basic and acidic residues" evidence="5">
    <location>
        <begin position="510"/>
        <end position="527"/>
    </location>
</feature>
<dbReference type="GO" id="GO:0005634">
    <property type="term" value="C:nucleus"/>
    <property type="evidence" value="ECO:0007669"/>
    <property type="project" value="TreeGrafter"/>
</dbReference>
<feature type="non-terminal residue" evidence="8">
    <location>
        <position position="1"/>
    </location>
</feature>
<dbReference type="Pfam" id="PF08311">
    <property type="entry name" value="Mad3_BUB1_I"/>
    <property type="match status" value="1"/>
</dbReference>
<dbReference type="Gene3D" id="1.10.510.10">
    <property type="entry name" value="Transferase(Phosphotransferase) domain 1"/>
    <property type="match status" value="1"/>
</dbReference>